<gene>
    <name evidence="2" type="ORF">POCULU_LOCUS7226</name>
</gene>
<dbReference type="InterPro" id="IPR000210">
    <property type="entry name" value="BTB/POZ_dom"/>
</dbReference>
<dbReference type="Pfam" id="PF00651">
    <property type="entry name" value="BTB"/>
    <property type="match status" value="1"/>
</dbReference>
<dbReference type="PROSITE" id="PS50097">
    <property type="entry name" value="BTB"/>
    <property type="match status" value="1"/>
</dbReference>
<feature type="domain" description="BTB" evidence="1">
    <location>
        <begin position="54"/>
        <end position="127"/>
    </location>
</feature>
<proteinExistence type="predicted"/>
<evidence type="ECO:0000313" key="2">
    <source>
        <dbReference type="EMBL" id="CAG8596160.1"/>
    </source>
</evidence>
<dbReference type="PANTHER" id="PTHR24410:SF23">
    <property type="entry name" value="BTB DOMAIN-CONTAINING PROTEIN-RELATED"/>
    <property type="match status" value="1"/>
</dbReference>
<accession>A0A9N9CBR4</accession>
<dbReference type="CDD" id="cd18186">
    <property type="entry name" value="BTB_POZ_ZBTB_KLHL-like"/>
    <property type="match status" value="1"/>
</dbReference>
<dbReference type="InterPro" id="IPR011333">
    <property type="entry name" value="SKP1/BTB/POZ_sf"/>
</dbReference>
<feature type="non-terminal residue" evidence="2">
    <location>
        <position position="395"/>
    </location>
</feature>
<evidence type="ECO:0000313" key="3">
    <source>
        <dbReference type="Proteomes" id="UP000789572"/>
    </source>
</evidence>
<dbReference type="InterPro" id="IPR051481">
    <property type="entry name" value="BTB-POZ/Galectin-3-binding"/>
</dbReference>
<name>A0A9N9CBR4_9GLOM</name>
<evidence type="ECO:0000259" key="1">
    <source>
        <dbReference type="PROSITE" id="PS50097"/>
    </source>
</evidence>
<dbReference type="SUPFAM" id="SSF54695">
    <property type="entry name" value="POZ domain"/>
    <property type="match status" value="1"/>
</dbReference>
<dbReference type="PANTHER" id="PTHR24410">
    <property type="entry name" value="HL07962P-RELATED"/>
    <property type="match status" value="1"/>
</dbReference>
<keyword evidence="3" id="KW-1185">Reference proteome</keyword>
<dbReference type="Gene3D" id="1.25.40.420">
    <property type="match status" value="1"/>
</dbReference>
<dbReference type="AlphaFoldDB" id="A0A9N9CBR4"/>
<dbReference type="EMBL" id="CAJVPJ010001564">
    <property type="protein sequence ID" value="CAG8596160.1"/>
    <property type="molecule type" value="Genomic_DNA"/>
</dbReference>
<dbReference type="OrthoDB" id="298084at2759"/>
<dbReference type="Gene3D" id="3.30.710.10">
    <property type="entry name" value="Potassium Channel Kv1.1, Chain A"/>
    <property type="match status" value="1"/>
</dbReference>
<reference evidence="2" key="1">
    <citation type="submission" date="2021-06" db="EMBL/GenBank/DDBJ databases">
        <authorList>
            <person name="Kallberg Y."/>
            <person name="Tangrot J."/>
            <person name="Rosling A."/>
        </authorList>
    </citation>
    <scope>NUCLEOTIDE SEQUENCE</scope>
    <source>
        <strain evidence="2">IA702</strain>
    </source>
</reference>
<comment type="caution">
    <text evidence="2">The sequence shown here is derived from an EMBL/GenBank/DDBJ whole genome shotgun (WGS) entry which is preliminary data.</text>
</comment>
<dbReference type="SMART" id="SM00225">
    <property type="entry name" value="BTB"/>
    <property type="match status" value="1"/>
</dbReference>
<protein>
    <submittedName>
        <fullName evidence="2">10671_t:CDS:1</fullName>
    </submittedName>
</protein>
<organism evidence="2 3">
    <name type="scientific">Paraglomus occultum</name>
    <dbReference type="NCBI Taxonomy" id="144539"/>
    <lineage>
        <taxon>Eukaryota</taxon>
        <taxon>Fungi</taxon>
        <taxon>Fungi incertae sedis</taxon>
        <taxon>Mucoromycota</taxon>
        <taxon>Glomeromycotina</taxon>
        <taxon>Glomeromycetes</taxon>
        <taxon>Paraglomerales</taxon>
        <taxon>Paraglomeraceae</taxon>
        <taxon>Paraglomus</taxon>
    </lineage>
</organism>
<dbReference type="Proteomes" id="UP000789572">
    <property type="component" value="Unassembled WGS sequence"/>
</dbReference>
<sequence length="395" mass="45571">MAENYTLAGIFGHHEEWKSQLVKDIQTIYDLSDTSDIPKVLKDLKKFYNEKEGCDVNIIVGNDPDTKAFLAHSFILKARSEYFRTALSATWVKKENGMIIFRKPNISSQIFELILRYLYTAEIFKSNLDLPVAFDLMTAADELGLTLLVDTIQRRIIIQSPLWEKRFFFTVFQASSSNPHLTLLYQHSLSKLLACRNVFIKSDDIDALTADTMLGILQEDDIDVDELNLWKAVMTWAHKKIPNISTEPNDWSDEEIDCMKNLLHDIITHIHFVDLTTTECNGIIEKYKKILPEGIVDALKEYHESPSKTIHQDLHHPYVHCLSPRRYVRSLILTRRQGHCLLNSIREFDQDCQPEYIPSVLALLERGTNFGFSTHNIQAVMNRTGQKVLVMKVKD</sequence>